<dbReference type="EMBL" id="WIUZ02000008">
    <property type="protein sequence ID" value="KAF9784469.1"/>
    <property type="molecule type" value="Genomic_DNA"/>
</dbReference>
<dbReference type="OrthoDB" id="2720314at2759"/>
<accession>A0A9P6HD38</accession>
<sequence length="332" mass="36731">MGKRRIVSGFDPLELQDAYGALDKLYQTFPYEDAKEDGREDLEGGIQTLLGMMRERLESSQSLPFSSLTMERLRNLNISRVGSLELKTGTTLDEQVKKVQAVGKDDIWSSDNLYRHLERLQMIIPKSNEAAARAWIDAFFFRVSATIPPEESMVLIKELPIKPTAVKPSGSTKLHGNIDYTAAVVPKKTAGAIRSDPSIDHLRAIMSSGLVVTEAKSFSTSLRDHIPQAVAEMYGCAKALKKDVIRGALTSGDKWMFFVLVINDNGDGAKYWQSVELSFLSRLGTRATIEAPWPDIVAGILAHWTRNGFQTLRMVTIGSMLTPGVVVVNKSQ</sequence>
<comment type="caution">
    <text evidence="1">The sequence shown here is derived from an EMBL/GenBank/DDBJ whole genome shotgun (WGS) entry which is preliminary data.</text>
</comment>
<proteinExistence type="predicted"/>
<protein>
    <submittedName>
        <fullName evidence="1">Uncharacterized protein</fullName>
    </submittedName>
</protein>
<keyword evidence="2" id="KW-1185">Reference proteome</keyword>
<gene>
    <name evidence="1" type="ORF">BJ322DRAFT_848775</name>
</gene>
<organism evidence="1 2">
    <name type="scientific">Thelephora terrestris</name>
    <dbReference type="NCBI Taxonomy" id="56493"/>
    <lineage>
        <taxon>Eukaryota</taxon>
        <taxon>Fungi</taxon>
        <taxon>Dikarya</taxon>
        <taxon>Basidiomycota</taxon>
        <taxon>Agaricomycotina</taxon>
        <taxon>Agaricomycetes</taxon>
        <taxon>Thelephorales</taxon>
        <taxon>Thelephoraceae</taxon>
        <taxon>Thelephora</taxon>
    </lineage>
</organism>
<evidence type="ECO:0000313" key="2">
    <source>
        <dbReference type="Proteomes" id="UP000736335"/>
    </source>
</evidence>
<reference evidence="1" key="2">
    <citation type="submission" date="2020-11" db="EMBL/GenBank/DDBJ databases">
        <authorList>
            <consortium name="DOE Joint Genome Institute"/>
            <person name="Kuo A."/>
            <person name="Miyauchi S."/>
            <person name="Kiss E."/>
            <person name="Drula E."/>
            <person name="Kohler A."/>
            <person name="Sanchez-Garcia M."/>
            <person name="Andreopoulos B."/>
            <person name="Barry K.W."/>
            <person name="Bonito G."/>
            <person name="Buee M."/>
            <person name="Carver A."/>
            <person name="Chen C."/>
            <person name="Cichocki N."/>
            <person name="Clum A."/>
            <person name="Culley D."/>
            <person name="Crous P.W."/>
            <person name="Fauchery L."/>
            <person name="Girlanda M."/>
            <person name="Hayes R."/>
            <person name="Keri Z."/>
            <person name="Labutti K."/>
            <person name="Lipzen A."/>
            <person name="Lombard V."/>
            <person name="Magnuson J."/>
            <person name="Maillard F."/>
            <person name="Morin E."/>
            <person name="Murat C."/>
            <person name="Nolan M."/>
            <person name="Ohm R."/>
            <person name="Pangilinan J."/>
            <person name="Pereira M."/>
            <person name="Perotto S."/>
            <person name="Peter M."/>
            <person name="Riley R."/>
            <person name="Sitrit Y."/>
            <person name="Stielow B."/>
            <person name="Szollosi G."/>
            <person name="Zifcakova L."/>
            <person name="Stursova M."/>
            <person name="Spatafora J.W."/>
            <person name="Tedersoo L."/>
            <person name="Vaario L.-M."/>
            <person name="Yamada A."/>
            <person name="Yan M."/>
            <person name="Wang P."/>
            <person name="Xu J."/>
            <person name="Bruns T."/>
            <person name="Baldrian P."/>
            <person name="Vilgalys R."/>
            <person name="Henrissat B."/>
            <person name="Grigoriev I.V."/>
            <person name="Hibbett D."/>
            <person name="Nagy L.G."/>
            <person name="Martin F.M."/>
        </authorList>
    </citation>
    <scope>NUCLEOTIDE SEQUENCE</scope>
    <source>
        <strain evidence="1">UH-Tt-Lm1</strain>
    </source>
</reference>
<evidence type="ECO:0000313" key="1">
    <source>
        <dbReference type="EMBL" id="KAF9784469.1"/>
    </source>
</evidence>
<dbReference type="Proteomes" id="UP000736335">
    <property type="component" value="Unassembled WGS sequence"/>
</dbReference>
<reference evidence="1" key="1">
    <citation type="journal article" date="2020" name="Nat. Commun.">
        <title>Large-scale genome sequencing of mycorrhizal fungi provides insights into the early evolution of symbiotic traits.</title>
        <authorList>
            <person name="Miyauchi S."/>
            <person name="Kiss E."/>
            <person name="Kuo A."/>
            <person name="Drula E."/>
            <person name="Kohler A."/>
            <person name="Sanchez-Garcia M."/>
            <person name="Morin E."/>
            <person name="Andreopoulos B."/>
            <person name="Barry K.W."/>
            <person name="Bonito G."/>
            <person name="Buee M."/>
            <person name="Carver A."/>
            <person name="Chen C."/>
            <person name="Cichocki N."/>
            <person name="Clum A."/>
            <person name="Culley D."/>
            <person name="Crous P.W."/>
            <person name="Fauchery L."/>
            <person name="Girlanda M."/>
            <person name="Hayes R.D."/>
            <person name="Keri Z."/>
            <person name="LaButti K."/>
            <person name="Lipzen A."/>
            <person name="Lombard V."/>
            <person name="Magnuson J."/>
            <person name="Maillard F."/>
            <person name="Murat C."/>
            <person name="Nolan M."/>
            <person name="Ohm R.A."/>
            <person name="Pangilinan J."/>
            <person name="Pereira M.F."/>
            <person name="Perotto S."/>
            <person name="Peter M."/>
            <person name="Pfister S."/>
            <person name="Riley R."/>
            <person name="Sitrit Y."/>
            <person name="Stielow J.B."/>
            <person name="Szollosi G."/>
            <person name="Zifcakova L."/>
            <person name="Stursova M."/>
            <person name="Spatafora J.W."/>
            <person name="Tedersoo L."/>
            <person name="Vaario L.M."/>
            <person name="Yamada A."/>
            <person name="Yan M."/>
            <person name="Wang P."/>
            <person name="Xu J."/>
            <person name="Bruns T."/>
            <person name="Baldrian P."/>
            <person name="Vilgalys R."/>
            <person name="Dunand C."/>
            <person name="Henrissat B."/>
            <person name="Grigoriev I.V."/>
            <person name="Hibbett D."/>
            <person name="Nagy L.G."/>
            <person name="Martin F.M."/>
        </authorList>
    </citation>
    <scope>NUCLEOTIDE SEQUENCE</scope>
    <source>
        <strain evidence="1">UH-Tt-Lm1</strain>
    </source>
</reference>
<name>A0A9P6HD38_9AGAM</name>
<dbReference type="AlphaFoldDB" id="A0A9P6HD38"/>